<accession>D1NUE8</accession>
<feature type="compositionally biased region" description="Basic and acidic residues" evidence="1">
    <location>
        <begin position="94"/>
        <end position="106"/>
    </location>
</feature>
<dbReference type="EMBL" id="ABXB03000002">
    <property type="protein sequence ID" value="EFA23352.1"/>
    <property type="molecule type" value="Genomic_DNA"/>
</dbReference>
<reference evidence="2 3" key="1">
    <citation type="submission" date="2009-11" db="EMBL/GenBank/DDBJ databases">
        <authorList>
            <person name="Weinstock G."/>
            <person name="Sodergren E."/>
            <person name="Clifton S."/>
            <person name="Fulton L."/>
            <person name="Fulton B."/>
            <person name="Courtney L."/>
            <person name="Fronick C."/>
            <person name="Harrison M."/>
            <person name="Strong C."/>
            <person name="Farmer C."/>
            <person name="Delahaunty K."/>
            <person name="Markovic C."/>
            <person name="Hall O."/>
            <person name="Minx P."/>
            <person name="Tomlinson C."/>
            <person name="Mitreva M."/>
            <person name="Nelson J."/>
            <person name="Hou S."/>
            <person name="Wollam A."/>
            <person name="Pepin K.H."/>
            <person name="Johnson M."/>
            <person name="Bhonagiri V."/>
            <person name="Nash W.E."/>
            <person name="Warren W."/>
            <person name="Chinwalla A."/>
            <person name="Mardis E.R."/>
            <person name="Wilson R.K."/>
        </authorList>
    </citation>
    <scope>NUCLEOTIDE SEQUENCE [LARGE SCALE GENOMIC DNA]</scope>
    <source>
        <strain evidence="2 3">DSM 20093</strain>
    </source>
</reference>
<name>D1NUE8_9BIFI</name>
<feature type="compositionally biased region" description="Basic and acidic residues" evidence="1">
    <location>
        <begin position="18"/>
        <end position="39"/>
    </location>
</feature>
<proteinExistence type="predicted"/>
<organism evidence="2 3">
    <name type="scientific">Bifidobacterium gallicum DSM 20093 = LMG 11596</name>
    <dbReference type="NCBI Taxonomy" id="561180"/>
    <lineage>
        <taxon>Bacteria</taxon>
        <taxon>Bacillati</taxon>
        <taxon>Actinomycetota</taxon>
        <taxon>Actinomycetes</taxon>
        <taxon>Bifidobacteriales</taxon>
        <taxon>Bifidobacteriaceae</taxon>
        <taxon>Bifidobacterium</taxon>
    </lineage>
</organism>
<dbReference type="Proteomes" id="UP000003656">
    <property type="component" value="Unassembled WGS sequence"/>
</dbReference>
<gene>
    <name evidence="2" type="ORF">BIFGAL_03471</name>
</gene>
<evidence type="ECO:0000256" key="1">
    <source>
        <dbReference type="SAM" id="MobiDB-lite"/>
    </source>
</evidence>
<feature type="compositionally biased region" description="Basic residues" evidence="1">
    <location>
        <begin position="81"/>
        <end position="93"/>
    </location>
</feature>
<evidence type="ECO:0000313" key="3">
    <source>
        <dbReference type="Proteomes" id="UP000003656"/>
    </source>
</evidence>
<dbReference type="AlphaFoldDB" id="D1NUE8"/>
<evidence type="ECO:0000313" key="2">
    <source>
        <dbReference type="EMBL" id="EFA23352.1"/>
    </source>
</evidence>
<sequence>MVGEKGRRRKERGGRRGGAKEAREREKKGKREEEAEARWLTRGGGKGKERDGSVWGEALNARGADSMVAGKARSGREGAKRARSGHKSRHCKQWKADRGETRTKQP</sequence>
<comment type="caution">
    <text evidence="2">The sequence shown here is derived from an EMBL/GenBank/DDBJ whole genome shotgun (WGS) entry which is preliminary data.</text>
</comment>
<protein>
    <submittedName>
        <fullName evidence="2">Uncharacterized protein</fullName>
    </submittedName>
</protein>
<feature type="region of interest" description="Disordered" evidence="1">
    <location>
        <begin position="1"/>
        <end position="106"/>
    </location>
</feature>
<feature type="compositionally biased region" description="Basic residues" evidence="1">
    <location>
        <begin position="1"/>
        <end position="17"/>
    </location>
</feature>